<feature type="domain" description="UGGT thioredoxin-like" evidence="14">
    <location>
        <begin position="107"/>
        <end position="319"/>
    </location>
</feature>
<evidence type="ECO:0000259" key="14">
    <source>
        <dbReference type="Pfam" id="PF18400"/>
    </source>
</evidence>
<feature type="domain" description="UDP-glucose:glycoprotein glucosyltransferase thioredoxin-like" evidence="17">
    <location>
        <begin position="861"/>
        <end position="1084"/>
    </location>
</feature>
<feature type="domain" description="UGGT thioredoxin-like" evidence="16">
    <location>
        <begin position="543"/>
        <end position="801"/>
    </location>
</feature>
<evidence type="ECO:0000256" key="2">
    <source>
        <dbReference type="ARBA" id="ARBA00004319"/>
    </source>
</evidence>
<evidence type="ECO:0000256" key="1">
    <source>
        <dbReference type="ARBA" id="ARBA00001913"/>
    </source>
</evidence>
<evidence type="ECO:0000256" key="3">
    <source>
        <dbReference type="ARBA" id="ARBA00004922"/>
    </source>
</evidence>
<organism evidence="19 20">
    <name type="scientific">Globodera rostochiensis</name>
    <name type="common">Golden nematode worm</name>
    <name type="synonym">Heterodera rostochiensis</name>
    <dbReference type="NCBI Taxonomy" id="31243"/>
    <lineage>
        <taxon>Eukaryota</taxon>
        <taxon>Metazoa</taxon>
        <taxon>Ecdysozoa</taxon>
        <taxon>Nematoda</taxon>
        <taxon>Chromadorea</taxon>
        <taxon>Rhabditida</taxon>
        <taxon>Tylenchina</taxon>
        <taxon>Tylenchomorpha</taxon>
        <taxon>Tylenchoidea</taxon>
        <taxon>Heteroderidae</taxon>
        <taxon>Heteroderinae</taxon>
        <taxon>Globodera</taxon>
    </lineage>
</organism>
<keyword evidence="8" id="KW-0256">Endoplasmic reticulum</keyword>
<dbReference type="Pfam" id="PF18401">
    <property type="entry name" value="Thioredoxin_13"/>
    <property type="match status" value="1"/>
</dbReference>
<comment type="cofactor">
    <cofactor evidence="1">
        <name>Ca(2+)</name>
        <dbReference type="ChEBI" id="CHEBI:29108"/>
    </cofactor>
</comment>
<feature type="region of interest" description="Disordered" evidence="13">
    <location>
        <begin position="1369"/>
        <end position="1405"/>
    </location>
</feature>
<dbReference type="GO" id="GO:0003980">
    <property type="term" value="F:UDP-glucose:glycoprotein glucosyltransferase activity"/>
    <property type="evidence" value="ECO:0007669"/>
    <property type="project" value="InterPro"/>
</dbReference>
<dbReference type="InterPro" id="IPR009448">
    <property type="entry name" value="UDP-g_GGtrans"/>
</dbReference>
<dbReference type="Gene3D" id="3.90.550.10">
    <property type="entry name" value="Spore Coat Polysaccharide Biosynthesis Protein SpsA, Chain A"/>
    <property type="match status" value="1"/>
</dbReference>
<comment type="catalytic activity">
    <reaction evidence="11">
        <text>N(4)-(alpha-D-Man-(1-&gt;2)-alpha-D-Man-(1-&gt;2)-alpha-D-Man-(1-&gt;3)-[alpha-D-Man-(1-&gt;2)-alpha-D-Man-(1-&gt;3)-[alpha-D-Man-(1-&gt;2)-alpha-D-Man-(1-&gt;6)]-alpha-D-Man-(1-&gt;6)]-beta-D-Man-(1-&gt;4)-beta-D-GlcNAc-(1-&gt;4)-beta-D-GlcNAc)-L-asparaginyl-[protein] (N-glucan mannose isomer 9A1,2,3B1,2,3) + UDP-alpha-D-glucose = N(4)-(alpha-D-Glc-(1-&gt;3)-alpha-D-Man-(1-&gt;2)-alpha-D-Man-(1-&gt;2)-alpha-D-Man-(1-&gt;3)-[alpha-D-Man-(1-&gt;2)-alpha-D-Man-(1-&gt;3)-[alpha-D-Man-(1-&gt;2)-alpha-D-Man-(1-&gt;6)]-alpha-D-Man-(1-&gt;6)]-beta-D-Man-(1-&gt;4)-beta-D-GlcNAc-(1-&gt;4)-beta-D-GlcNAc)-L-asparaginyl-[protein] + UDP + H(+)</text>
        <dbReference type="Rhea" id="RHEA:61304"/>
        <dbReference type="Rhea" id="RHEA-COMP:14356"/>
        <dbReference type="Rhea" id="RHEA-COMP:14357"/>
        <dbReference type="ChEBI" id="CHEBI:15378"/>
        <dbReference type="ChEBI" id="CHEBI:58223"/>
        <dbReference type="ChEBI" id="CHEBI:58885"/>
        <dbReference type="ChEBI" id="CHEBI:59080"/>
        <dbReference type="ChEBI" id="CHEBI:139493"/>
    </reaction>
</comment>
<dbReference type="PANTHER" id="PTHR11226:SF0">
    <property type="entry name" value="UDP-GLUCOSE:GLYCOPROTEIN GLUCOSYLTRANSFERASE"/>
    <property type="match status" value="1"/>
</dbReference>
<dbReference type="Pfam" id="PF18400">
    <property type="entry name" value="Thioredoxin_12"/>
    <property type="match status" value="1"/>
</dbReference>
<feature type="compositionally biased region" description="Low complexity" evidence="13">
    <location>
        <begin position="808"/>
        <end position="823"/>
    </location>
</feature>
<dbReference type="GO" id="GO:0036503">
    <property type="term" value="P:ERAD pathway"/>
    <property type="evidence" value="ECO:0007669"/>
    <property type="project" value="TreeGrafter"/>
</dbReference>
<evidence type="ECO:0000256" key="5">
    <source>
        <dbReference type="ARBA" id="ARBA00022676"/>
    </source>
</evidence>
<feature type="compositionally biased region" description="Acidic residues" evidence="13">
    <location>
        <begin position="1386"/>
        <end position="1401"/>
    </location>
</feature>
<evidence type="ECO:0000256" key="6">
    <source>
        <dbReference type="ARBA" id="ARBA00022679"/>
    </source>
</evidence>
<dbReference type="CDD" id="cd06432">
    <property type="entry name" value="GT8_HUGT1_C_like"/>
    <property type="match status" value="1"/>
</dbReference>
<dbReference type="InterPro" id="IPR040497">
    <property type="entry name" value="Glyco_transf_24"/>
</dbReference>
<dbReference type="GO" id="GO:0018279">
    <property type="term" value="P:protein N-linked glycosylation via asparagine"/>
    <property type="evidence" value="ECO:0007669"/>
    <property type="project" value="TreeGrafter"/>
</dbReference>
<feature type="domain" description="Glucosyltransferase 24 catalytic" evidence="18">
    <location>
        <begin position="1431"/>
        <end position="1698"/>
    </location>
</feature>
<evidence type="ECO:0000256" key="12">
    <source>
        <dbReference type="SAM" id="Coils"/>
    </source>
</evidence>
<comment type="function">
    <text evidence="10">Recognizes glycoproteins with minor folding defects. Reglucosylates single N-glycans near the misfolded part of the protein, thus providing quality control for protein folding in the endoplasmic reticulum. Reglucosylated proteins are recognized by calreticulin for recycling to the endoplasmic reticulum and refolding or degradation.</text>
</comment>
<evidence type="ECO:0000259" key="16">
    <source>
        <dbReference type="Pfam" id="PF18402"/>
    </source>
</evidence>
<comment type="pathway">
    <text evidence="3">Protein modification; protein glycosylation.</text>
</comment>
<proteinExistence type="inferred from homology"/>
<keyword evidence="12" id="KW-0175">Coiled coil</keyword>
<keyword evidence="5" id="KW-0328">Glycosyltransferase</keyword>
<evidence type="ECO:0000259" key="15">
    <source>
        <dbReference type="Pfam" id="PF18401"/>
    </source>
</evidence>
<keyword evidence="19" id="KW-1185">Reference proteome</keyword>
<dbReference type="InterPro" id="IPR040692">
    <property type="entry name" value="UGGT_TRXL_3"/>
</dbReference>
<dbReference type="GO" id="GO:0005788">
    <property type="term" value="C:endoplasmic reticulum lumen"/>
    <property type="evidence" value="ECO:0007669"/>
    <property type="project" value="UniProtKB-SubCell"/>
</dbReference>
<dbReference type="Pfam" id="PF18402">
    <property type="entry name" value="Thioredoxin_14"/>
    <property type="match status" value="1"/>
</dbReference>
<evidence type="ECO:0000256" key="10">
    <source>
        <dbReference type="ARBA" id="ARBA00045874"/>
    </source>
</evidence>
<evidence type="ECO:0000313" key="19">
    <source>
        <dbReference type="Proteomes" id="UP000887572"/>
    </source>
</evidence>
<evidence type="ECO:0000256" key="13">
    <source>
        <dbReference type="SAM" id="MobiDB-lite"/>
    </source>
</evidence>
<dbReference type="SUPFAM" id="SSF53448">
    <property type="entry name" value="Nucleotide-diphospho-sugar transferases"/>
    <property type="match status" value="1"/>
</dbReference>
<dbReference type="FunFam" id="3.90.550.10:FF:000004">
    <property type="entry name" value="UDP-glucose glycoprotein glucosyltransferase 1"/>
    <property type="match status" value="1"/>
</dbReference>
<dbReference type="InterPro" id="IPR029044">
    <property type="entry name" value="Nucleotide-diphossugar_trans"/>
</dbReference>
<dbReference type="Pfam" id="PF06427">
    <property type="entry name" value="UDP-g_GGTase"/>
    <property type="match status" value="1"/>
</dbReference>
<feature type="coiled-coil region" evidence="12">
    <location>
        <begin position="366"/>
        <end position="393"/>
    </location>
</feature>
<evidence type="ECO:0000256" key="11">
    <source>
        <dbReference type="ARBA" id="ARBA00048456"/>
    </source>
</evidence>
<dbReference type="Pfam" id="PF18404">
    <property type="entry name" value="Glyco_transf_24"/>
    <property type="match status" value="1"/>
</dbReference>
<comment type="similarity">
    <text evidence="4">Belongs to the glycosyltransferase 8 family.</text>
</comment>
<accession>A0A914HXZ1</accession>
<feature type="compositionally biased region" description="Low complexity" evidence="13">
    <location>
        <begin position="844"/>
        <end position="860"/>
    </location>
</feature>
<evidence type="ECO:0000313" key="20">
    <source>
        <dbReference type="WBParaSite" id="Gr19_v10_g5689.t1"/>
    </source>
</evidence>
<dbReference type="InterPro" id="IPR040694">
    <property type="entry name" value="UGGT_TRXL_2"/>
</dbReference>
<evidence type="ECO:0000259" key="18">
    <source>
        <dbReference type="Pfam" id="PF18404"/>
    </source>
</evidence>
<feature type="region of interest" description="Disordered" evidence="13">
    <location>
        <begin position="805"/>
        <end position="860"/>
    </location>
</feature>
<dbReference type="WBParaSite" id="Gr19_v10_g5689.t1">
    <property type="protein sequence ID" value="Gr19_v10_g5689.t1"/>
    <property type="gene ID" value="Gr19_v10_g5689"/>
</dbReference>
<name>A0A914HXZ1_GLORO</name>
<dbReference type="Pfam" id="PF18403">
    <property type="entry name" value="Thioredoxin_15"/>
    <property type="match status" value="1"/>
</dbReference>
<comment type="subcellular location">
    <subcellularLocation>
        <location evidence="2">Endoplasmic reticulum lumen</location>
    </subcellularLocation>
</comment>
<dbReference type="InterPro" id="IPR040525">
    <property type="entry name" value="UGGT_TRXL_4"/>
</dbReference>
<evidence type="ECO:0000256" key="7">
    <source>
        <dbReference type="ARBA" id="ARBA00022729"/>
    </source>
</evidence>
<feature type="compositionally biased region" description="Basic and acidic residues" evidence="13">
    <location>
        <begin position="1369"/>
        <end position="1380"/>
    </location>
</feature>
<sequence>MPDHFLQNVNKFNVGTGVFSINRKFEKDRPERNKVFQSEVRDGQNIIKKVYSTSTNIMDGRTPLHIYVTFLLFFAFSTLVVKRSNASGVAPMDKFVSSSLDANWAHTSLVAETSEFFASTGNSAFWRFVDSLLNGVNQNLRTDSDDALPQMASPEAELDTALTHAGALLAPHDGGLALLRFALALRLHSPRVHLHRQIARDVLRRGTPEGLPAQFKHFFELNGAVGFEVAQLNALSTAALLEAAKQRSPSVVYSVDHIYPSVGAPAGASIGDDDVVVAVLYADIGALDDKFRALHERFVHLAMGGQLIYVLRHFDNNGQAENFLDTVSLSGYGVELAIKSTEYKAIDDSNEQKTEEASHDVHGFNFSRLRENYEHLRDNLRQFQLHLAELDELSPLKQWEIADIDIQAAQRVMDATPEEALGQLTDLSQNFPIRARSLVQTKVRQSFRDEVAQNQKRWAEELELSEGESALFLNGIPIAMGEDVERLDMFQLFDTLRQEQQLAHAFAQMGFGRDYQPILHLMDLSEEKPGGYALDYREANPDWLNNLDKDKQYADWGNSVRLLLQPYFPGMLRPIARNLFTLVCLMDPASPASWPLIRSAYSLFVHQVPLRIGFVFVLNDSASANGLNDLGNAIHNVYQFVKTEDGSAKAVLFLKKMFGELAKGTAASTADSTASAGPASGDDVTLDTVHAYFKRHYTDQEVVEVFGPDSEYTGGSSRSDGIAFFRRSGLQRLPVLLVNGVPIDNSLLQSDDRVEEGILVSVMRQTASLQRAVMTGKLTDKENVQNWVMSQPDVLPRLNSRLLGAGAGTTSSSAGPSKGSKAANTPGGNVAPPPFYTTMDCSNESGAGETDGGTASASTAAERRTACVLNTLRYLRRADESASDSIAAADVSCWLTVWTVGDPDTADGRKLLSNALKGLKKSNVMRMAVLYNGKNDSKSVSVLVDALLHGLSSTAAKQSLNKLLASDELIAEVKQNGAESVLDRIGGHGVNLDPVRTELKNAEMRLRIQAEFARVDLGLVTGQRVVLVNGQAYGPFGADEQLEPEDFGLFERLAEKRGAKAVAALVNQWRAEGRKFDSKDTVFRILAAVNGHAVSRRRQNVNNEVEYESALTLLADLEDERRPVLEFTAIVAPLSRAAQKLAPVLRTLLEVVNADLRLAMNPKQRLSELPLKRFYRYVLRAEPTFGVTGSVAPNVAQFRELPQKQLLTLNLIVPDAWMVQPVRAEHDLDNIRVASAAKDIVAHFQLRHILLEGHCFEDQTGSPPRGLQFLLGTRNEPALFDTIVMANLGYFQLKAGPGAWILRLRDGRSKQIYSLRSSADAETIGIGPPADKAADVEEDAEVEELHMLVDSFSGRTIRVRVAKRKGMEKRSLLSEDKDGKQQMSADGEEMEMDEQQDEEEGNSIWSNLAPKQVVKKLSSKLMGSSEKYERINIFSLASGHLYERFLRIMMLSVMKHTKHPVKFWLLNNYLSPQFRESLPTMASHYGFDYQLIEYKWPRWLHQQTEKQRVMWGYKILFLDVLFPLDVKKIIFVDADQIVRTDMMQLMEHDLEGASYGYTPFCDSRKSMDGFRFWKSGYWAQHLAGRKYHISALYVVDLVKFRQIAAGDRLRGQYQGLSSDPNSLSNLDQDLPNNMIHQVRIHSLPQEWLWCETWCDDASKDAAKTIDLCNNPQTKEPKLDSAVRIVAEWAELDNEIKQLWATGVEKPAEKIADEHEEL</sequence>
<dbReference type="InterPro" id="IPR040693">
    <property type="entry name" value="UGGT_TRXL_1"/>
</dbReference>
<feature type="domain" description="UGGT thioredoxin-like" evidence="15">
    <location>
        <begin position="391"/>
        <end position="513"/>
    </location>
</feature>
<keyword evidence="7" id="KW-0732">Signal</keyword>
<dbReference type="GO" id="GO:0051082">
    <property type="term" value="F:unfolded protein binding"/>
    <property type="evidence" value="ECO:0007669"/>
    <property type="project" value="TreeGrafter"/>
</dbReference>
<keyword evidence="6" id="KW-0808">Transferase</keyword>
<evidence type="ECO:0000259" key="17">
    <source>
        <dbReference type="Pfam" id="PF18403"/>
    </source>
</evidence>
<evidence type="ECO:0000256" key="8">
    <source>
        <dbReference type="ARBA" id="ARBA00022824"/>
    </source>
</evidence>
<keyword evidence="9" id="KW-0325">Glycoprotein</keyword>
<evidence type="ECO:0000256" key="4">
    <source>
        <dbReference type="ARBA" id="ARBA00006351"/>
    </source>
</evidence>
<dbReference type="PANTHER" id="PTHR11226">
    <property type="entry name" value="UDP-GLUCOSE GLYCOPROTEIN:GLUCOSYLTRANSFERASE"/>
    <property type="match status" value="1"/>
</dbReference>
<dbReference type="Proteomes" id="UP000887572">
    <property type="component" value="Unplaced"/>
</dbReference>
<reference evidence="20" key="1">
    <citation type="submission" date="2022-11" db="UniProtKB">
        <authorList>
            <consortium name="WormBaseParasite"/>
        </authorList>
    </citation>
    <scope>IDENTIFICATION</scope>
</reference>
<evidence type="ECO:0000256" key="9">
    <source>
        <dbReference type="ARBA" id="ARBA00023180"/>
    </source>
</evidence>
<protein>
    <submittedName>
        <fullName evidence="20">UDP-glucose:glycoprotein glucosyltransferase</fullName>
    </submittedName>
</protein>